<proteinExistence type="predicted"/>
<evidence type="ECO:0000313" key="2">
    <source>
        <dbReference type="Proteomes" id="UP000308600"/>
    </source>
</evidence>
<accession>A0ACD3BER5</accession>
<sequence>MTCPNLKAVIFDIGGVVLRSPFIAIAQYERDHGIPRNYLNCSIVERGPDGAWQKFERGELPLLEFYAQFGKDLSDTLNGNKWYKDYCDRRGIPCPQLPELLEVDGRKLFGAMMRESTYDPHIRLAIEHLRQANRYKIIALTNNFSRIDIPATERAFLGWTEEGPAPLELTRLFDDFCDSSILGLRKPDPAFYLLACSRNNIKPENAVFLDDIGINLKAAKKLGMETILVSIGKTLEAVQKLEEMLGMNLTDPIEALKISKL</sequence>
<dbReference type="EMBL" id="ML208260">
    <property type="protein sequence ID" value="TFK76603.1"/>
    <property type="molecule type" value="Genomic_DNA"/>
</dbReference>
<protein>
    <submittedName>
        <fullName evidence="1">Epoxide hydrolase</fullName>
    </submittedName>
</protein>
<reference evidence="1 2" key="1">
    <citation type="journal article" date="2019" name="Nat. Ecol. Evol.">
        <title>Megaphylogeny resolves global patterns of mushroom evolution.</title>
        <authorList>
            <person name="Varga T."/>
            <person name="Krizsan K."/>
            <person name="Foldi C."/>
            <person name="Dima B."/>
            <person name="Sanchez-Garcia M."/>
            <person name="Sanchez-Ramirez S."/>
            <person name="Szollosi G.J."/>
            <person name="Szarkandi J.G."/>
            <person name="Papp V."/>
            <person name="Albert L."/>
            <person name="Andreopoulos W."/>
            <person name="Angelini C."/>
            <person name="Antonin V."/>
            <person name="Barry K.W."/>
            <person name="Bougher N.L."/>
            <person name="Buchanan P."/>
            <person name="Buyck B."/>
            <person name="Bense V."/>
            <person name="Catcheside P."/>
            <person name="Chovatia M."/>
            <person name="Cooper J."/>
            <person name="Damon W."/>
            <person name="Desjardin D."/>
            <person name="Finy P."/>
            <person name="Geml J."/>
            <person name="Haridas S."/>
            <person name="Hughes K."/>
            <person name="Justo A."/>
            <person name="Karasinski D."/>
            <person name="Kautmanova I."/>
            <person name="Kiss B."/>
            <person name="Kocsube S."/>
            <person name="Kotiranta H."/>
            <person name="LaButti K.M."/>
            <person name="Lechner B.E."/>
            <person name="Liimatainen K."/>
            <person name="Lipzen A."/>
            <person name="Lukacs Z."/>
            <person name="Mihaltcheva S."/>
            <person name="Morgado L.N."/>
            <person name="Niskanen T."/>
            <person name="Noordeloos M.E."/>
            <person name="Ohm R.A."/>
            <person name="Ortiz-Santana B."/>
            <person name="Ovrebo C."/>
            <person name="Racz N."/>
            <person name="Riley R."/>
            <person name="Savchenko A."/>
            <person name="Shiryaev A."/>
            <person name="Soop K."/>
            <person name="Spirin V."/>
            <person name="Szebenyi C."/>
            <person name="Tomsovsky M."/>
            <person name="Tulloss R.E."/>
            <person name="Uehling J."/>
            <person name="Grigoriev I.V."/>
            <person name="Vagvolgyi C."/>
            <person name="Papp T."/>
            <person name="Martin F.M."/>
            <person name="Miettinen O."/>
            <person name="Hibbett D.S."/>
            <person name="Nagy L.G."/>
        </authorList>
    </citation>
    <scope>NUCLEOTIDE SEQUENCE [LARGE SCALE GENOMIC DNA]</scope>
    <source>
        <strain evidence="1 2">NL-1719</strain>
    </source>
</reference>
<dbReference type="Proteomes" id="UP000308600">
    <property type="component" value="Unassembled WGS sequence"/>
</dbReference>
<name>A0ACD3BER5_9AGAR</name>
<keyword evidence="2" id="KW-1185">Reference proteome</keyword>
<evidence type="ECO:0000313" key="1">
    <source>
        <dbReference type="EMBL" id="TFK76603.1"/>
    </source>
</evidence>
<organism evidence="1 2">
    <name type="scientific">Pluteus cervinus</name>
    <dbReference type="NCBI Taxonomy" id="181527"/>
    <lineage>
        <taxon>Eukaryota</taxon>
        <taxon>Fungi</taxon>
        <taxon>Dikarya</taxon>
        <taxon>Basidiomycota</taxon>
        <taxon>Agaricomycotina</taxon>
        <taxon>Agaricomycetes</taxon>
        <taxon>Agaricomycetidae</taxon>
        <taxon>Agaricales</taxon>
        <taxon>Pluteineae</taxon>
        <taxon>Pluteaceae</taxon>
        <taxon>Pluteus</taxon>
    </lineage>
</organism>
<gene>
    <name evidence="1" type="ORF">BDN72DRAFT_831181</name>
</gene>
<keyword evidence="1" id="KW-0378">Hydrolase</keyword>